<dbReference type="InterPro" id="IPR011051">
    <property type="entry name" value="RmlC_Cupin_sf"/>
</dbReference>
<dbReference type="InterPro" id="IPR052535">
    <property type="entry name" value="Bacilysin_H2HPP_isomerase"/>
</dbReference>
<feature type="domain" description="Cupin type-2" evidence="2">
    <location>
        <begin position="35"/>
        <end position="100"/>
    </location>
</feature>
<protein>
    <submittedName>
        <fullName evidence="3">Cupin domain-containing protein</fullName>
    </submittedName>
</protein>
<organism evidence="3 4">
    <name type="scientific">Natronomonas aquatica</name>
    <dbReference type="NCBI Taxonomy" id="2841590"/>
    <lineage>
        <taxon>Archaea</taxon>
        <taxon>Methanobacteriati</taxon>
        <taxon>Methanobacteriota</taxon>
        <taxon>Stenosarchaea group</taxon>
        <taxon>Halobacteria</taxon>
        <taxon>Halobacteriales</taxon>
        <taxon>Natronomonadaceae</taxon>
        <taxon>Natronomonas</taxon>
    </lineage>
</organism>
<evidence type="ECO:0000256" key="1">
    <source>
        <dbReference type="SAM" id="MobiDB-lite"/>
    </source>
</evidence>
<dbReference type="RefSeq" id="WP_256027885.1">
    <property type="nucleotide sequence ID" value="NZ_JAHLKM010000001.1"/>
</dbReference>
<name>A0A9R1CNL8_9EURY</name>
<dbReference type="AlphaFoldDB" id="A0A9R1CNL8"/>
<proteinExistence type="predicted"/>
<dbReference type="EMBL" id="JAHLKM010000001">
    <property type="protein sequence ID" value="MCQ4332003.1"/>
    <property type="molecule type" value="Genomic_DNA"/>
</dbReference>
<dbReference type="SUPFAM" id="SSF51182">
    <property type="entry name" value="RmlC-like cupins"/>
    <property type="match status" value="1"/>
</dbReference>
<evidence type="ECO:0000259" key="2">
    <source>
        <dbReference type="Pfam" id="PF07883"/>
    </source>
</evidence>
<dbReference type="PANTHER" id="PTHR40112:SF1">
    <property type="entry name" value="H2HPP ISOMERASE"/>
    <property type="match status" value="1"/>
</dbReference>
<reference evidence="3" key="1">
    <citation type="journal article" date="2023" name="Front. Microbiol.">
        <title>Genomic-based phylogenetic and metabolic analyses of the genus Natronomonas, and description of Natronomonas aquatica sp. nov.</title>
        <authorList>
            <person name="Garcia-Roldan A."/>
            <person name="Duran-Viseras A."/>
            <person name="de la Haba R.R."/>
            <person name="Corral P."/>
            <person name="Sanchez-Porro C."/>
            <person name="Ventosa A."/>
        </authorList>
    </citation>
    <scope>NUCLEOTIDE SEQUENCE</scope>
    <source>
        <strain evidence="3">F2-12</strain>
    </source>
</reference>
<gene>
    <name evidence="3" type="ORF">KM295_00595</name>
</gene>
<dbReference type="Pfam" id="PF07883">
    <property type="entry name" value="Cupin_2"/>
    <property type="match status" value="1"/>
</dbReference>
<feature type="region of interest" description="Disordered" evidence="1">
    <location>
        <begin position="29"/>
        <end position="49"/>
    </location>
</feature>
<dbReference type="InterPro" id="IPR014710">
    <property type="entry name" value="RmlC-like_jellyroll"/>
</dbReference>
<evidence type="ECO:0000313" key="4">
    <source>
        <dbReference type="Proteomes" id="UP001139494"/>
    </source>
</evidence>
<dbReference type="InterPro" id="IPR013096">
    <property type="entry name" value="Cupin_2"/>
</dbReference>
<accession>A0A9R1CNL8</accession>
<dbReference type="Gene3D" id="2.60.120.10">
    <property type="entry name" value="Jelly Rolls"/>
    <property type="match status" value="1"/>
</dbReference>
<dbReference type="Proteomes" id="UP001139494">
    <property type="component" value="Unassembled WGS sequence"/>
</dbReference>
<comment type="caution">
    <text evidence="3">The sequence shown here is derived from an EMBL/GenBank/DDBJ whole genome shotgun (WGS) entry which is preliminary data.</text>
</comment>
<evidence type="ECO:0000313" key="3">
    <source>
        <dbReference type="EMBL" id="MCQ4332003.1"/>
    </source>
</evidence>
<sequence length="115" mass="12368">MKHAGVTDQETIEVVDGGFLTQLSVGEETSAQAFEAEPGAVIPEHSHPHEQTGIVLEGTLTFLVDGEEIEIGPEESFVIPGGMPHGMENRSETRVFGIDVFSPARPDPEWGSDPK</sequence>
<dbReference type="PANTHER" id="PTHR40112">
    <property type="entry name" value="H2HPP ISOMERASE"/>
    <property type="match status" value="1"/>
</dbReference>
<keyword evidence="4" id="KW-1185">Reference proteome</keyword>